<evidence type="ECO:0000256" key="2">
    <source>
        <dbReference type="ARBA" id="ARBA00022475"/>
    </source>
</evidence>
<evidence type="ECO:0000256" key="4">
    <source>
        <dbReference type="ARBA" id="ARBA00022989"/>
    </source>
</evidence>
<dbReference type="PANTHER" id="PTHR21143">
    <property type="entry name" value="INVERTEBRATE GUSTATORY RECEPTOR"/>
    <property type="match status" value="1"/>
</dbReference>
<organism evidence="9 10">
    <name type="scientific">Cotesia congregata</name>
    <name type="common">Parasitoid wasp</name>
    <name type="synonym">Apanteles congregatus</name>
    <dbReference type="NCBI Taxonomy" id="51543"/>
    <lineage>
        <taxon>Eukaryota</taxon>
        <taxon>Metazoa</taxon>
        <taxon>Ecdysozoa</taxon>
        <taxon>Arthropoda</taxon>
        <taxon>Hexapoda</taxon>
        <taxon>Insecta</taxon>
        <taxon>Pterygota</taxon>
        <taxon>Neoptera</taxon>
        <taxon>Endopterygota</taxon>
        <taxon>Hymenoptera</taxon>
        <taxon>Apocrita</taxon>
        <taxon>Ichneumonoidea</taxon>
        <taxon>Braconidae</taxon>
        <taxon>Microgastrinae</taxon>
        <taxon>Cotesia</taxon>
    </lineage>
</organism>
<evidence type="ECO:0000313" key="9">
    <source>
        <dbReference type="EMBL" id="CAG5073963.1"/>
    </source>
</evidence>
<evidence type="ECO:0000313" key="10">
    <source>
        <dbReference type="Proteomes" id="UP000786811"/>
    </source>
</evidence>
<feature type="transmembrane region" description="Helical" evidence="8">
    <location>
        <begin position="148"/>
        <end position="169"/>
    </location>
</feature>
<reference evidence="9" key="1">
    <citation type="submission" date="2021-04" db="EMBL/GenBank/DDBJ databases">
        <authorList>
            <person name="Chebbi M.A.C M."/>
        </authorList>
    </citation>
    <scope>NUCLEOTIDE SEQUENCE</scope>
</reference>
<feature type="transmembrane region" description="Helical" evidence="8">
    <location>
        <begin position="62"/>
        <end position="81"/>
    </location>
</feature>
<evidence type="ECO:0000256" key="3">
    <source>
        <dbReference type="ARBA" id="ARBA00022692"/>
    </source>
</evidence>
<feature type="transmembrane region" description="Helical" evidence="8">
    <location>
        <begin position="96"/>
        <end position="118"/>
    </location>
</feature>
<evidence type="ECO:0000256" key="6">
    <source>
        <dbReference type="ARBA" id="ARBA00023170"/>
    </source>
</evidence>
<comment type="function">
    <text evidence="8">Gustatory receptor which mediates acceptance or avoidance behavior, depending on its substrates.</text>
</comment>
<dbReference type="GO" id="GO:0007165">
    <property type="term" value="P:signal transduction"/>
    <property type="evidence" value="ECO:0007669"/>
    <property type="project" value="UniProtKB-KW"/>
</dbReference>
<sequence>MLPNIPGKKSNYSLCYRCFTLFHNIVLKLSGVSPWTLNTSQLFRKNCAFDNRSLCTTSHIGSVYNMLIIIIILVLNYYSFFDKIYSSYFYQSKVGIITMSIIFGSNLCAVMILLVYIIRQKFLVRVLNRIMYLDKRLNVREHEMKHTVYYILFFVNLFIFTVIHFLMILQFPTLTSVLIRYVHSMTVFGVILQYSLILSMINKRFKVIQSRILNFKKVKRNMFGAEVLVSHQTVINNIDNLKSSYYALFEICQDVENFYGLPILFSILAIVVKAIFMVYFMISEIMGGLKGGIAMFYYGIFVLQHSFLLIILTSIVNKIIIQNEKTARIILLVVDKCTNQRTEDKWNKFSSDLLSLKIQITSCDLLPLDRTLLMLISGSISTYLIITIEF</sequence>
<dbReference type="GO" id="GO:0008049">
    <property type="term" value="P:male courtship behavior"/>
    <property type="evidence" value="ECO:0007669"/>
    <property type="project" value="TreeGrafter"/>
</dbReference>
<dbReference type="GO" id="GO:0030425">
    <property type="term" value="C:dendrite"/>
    <property type="evidence" value="ECO:0007669"/>
    <property type="project" value="TreeGrafter"/>
</dbReference>
<dbReference type="GO" id="GO:0043025">
    <property type="term" value="C:neuronal cell body"/>
    <property type="evidence" value="ECO:0007669"/>
    <property type="project" value="TreeGrafter"/>
</dbReference>
<comment type="similarity">
    <text evidence="8">Belongs to the insect chemoreceptor superfamily. Gustatory receptor (GR) family.</text>
</comment>
<dbReference type="InterPro" id="IPR013604">
    <property type="entry name" value="7TM_chemorcpt"/>
</dbReference>
<proteinExistence type="inferred from homology"/>
<dbReference type="GO" id="GO:0050909">
    <property type="term" value="P:sensory perception of taste"/>
    <property type="evidence" value="ECO:0007669"/>
    <property type="project" value="InterPro"/>
</dbReference>
<comment type="caution">
    <text evidence="8">Lacks conserved residue(s) required for the propagation of feature annotation.</text>
</comment>
<keyword evidence="7 8" id="KW-0807">Transducer</keyword>
<dbReference type="EMBL" id="CAJNRD030001114">
    <property type="protein sequence ID" value="CAG5073963.1"/>
    <property type="molecule type" value="Genomic_DNA"/>
</dbReference>
<keyword evidence="2 8" id="KW-1003">Cell membrane</keyword>
<comment type="subcellular location">
    <subcellularLocation>
        <location evidence="1 8">Cell membrane</location>
        <topology evidence="1 8">Multi-pass membrane protein</topology>
    </subcellularLocation>
</comment>
<dbReference type="AlphaFoldDB" id="A0A8J2EFU7"/>
<name>A0A8J2EFU7_COTCN</name>
<feature type="transmembrane region" description="Helical" evidence="8">
    <location>
        <begin position="258"/>
        <end position="282"/>
    </location>
</feature>
<feature type="transmembrane region" description="Helical" evidence="8">
    <location>
        <begin position="294"/>
        <end position="316"/>
    </location>
</feature>
<dbReference type="GO" id="GO:0005886">
    <property type="term" value="C:plasma membrane"/>
    <property type="evidence" value="ECO:0007669"/>
    <property type="project" value="UniProtKB-SubCell"/>
</dbReference>
<evidence type="ECO:0000256" key="7">
    <source>
        <dbReference type="ARBA" id="ARBA00023224"/>
    </source>
</evidence>
<evidence type="ECO:0000256" key="8">
    <source>
        <dbReference type="RuleBase" id="RU363108"/>
    </source>
</evidence>
<accession>A0A8J2EFU7</accession>
<feature type="transmembrane region" description="Helical" evidence="8">
    <location>
        <begin position="181"/>
        <end position="201"/>
    </location>
</feature>
<keyword evidence="4 8" id="KW-1133">Transmembrane helix</keyword>
<dbReference type="GO" id="GO:0030424">
    <property type="term" value="C:axon"/>
    <property type="evidence" value="ECO:0007669"/>
    <property type="project" value="TreeGrafter"/>
</dbReference>
<keyword evidence="6 8" id="KW-0675">Receptor</keyword>
<protein>
    <recommendedName>
        <fullName evidence="8">Gustatory receptor</fullName>
    </recommendedName>
</protein>
<dbReference type="PANTHER" id="PTHR21143:SF133">
    <property type="entry name" value="GUSTATORY AND PHEROMONE RECEPTOR 32A-RELATED"/>
    <property type="match status" value="1"/>
</dbReference>
<keyword evidence="10" id="KW-1185">Reference proteome</keyword>
<evidence type="ECO:0000256" key="5">
    <source>
        <dbReference type="ARBA" id="ARBA00023136"/>
    </source>
</evidence>
<keyword evidence="3 8" id="KW-0812">Transmembrane</keyword>
<dbReference type="Pfam" id="PF08395">
    <property type="entry name" value="7tm_7"/>
    <property type="match status" value="1"/>
</dbReference>
<dbReference type="OrthoDB" id="6366728at2759"/>
<dbReference type="Proteomes" id="UP000786811">
    <property type="component" value="Unassembled WGS sequence"/>
</dbReference>
<gene>
    <name evidence="9" type="ORF">HICCMSTLAB_LOCUS735</name>
</gene>
<comment type="caution">
    <text evidence="9">The sequence shown here is derived from an EMBL/GenBank/DDBJ whole genome shotgun (WGS) entry which is preliminary data.</text>
</comment>
<dbReference type="GO" id="GO:0007635">
    <property type="term" value="P:chemosensory behavior"/>
    <property type="evidence" value="ECO:0007669"/>
    <property type="project" value="TreeGrafter"/>
</dbReference>
<evidence type="ECO:0000256" key="1">
    <source>
        <dbReference type="ARBA" id="ARBA00004651"/>
    </source>
</evidence>
<keyword evidence="5 8" id="KW-0472">Membrane</keyword>